<evidence type="ECO:0000256" key="8">
    <source>
        <dbReference type="ARBA" id="ARBA00022833"/>
    </source>
</evidence>
<dbReference type="GO" id="GO:0016020">
    <property type="term" value="C:membrane"/>
    <property type="evidence" value="ECO:0007669"/>
    <property type="project" value="InterPro"/>
</dbReference>
<keyword evidence="11" id="KW-0443">Lipid metabolism</keyword>
<evidence type="ECO:0000256" key="3">
    <source>
        <dbReference type="ARBA" id="ARBA00022516"/>
    </source>
</evidence>
<protein>
    <submittedName>
        <fullName evidence="16">Sterol desaturase family protein</fullName>
    </submittedName>
</protein>
<dbReference type="Pfam" id="PF04116">
    <property type="entry name" value="FA_hydroxylase"/>
    <property type="match status" value="1"/>
</dbReference>
<comment type="subcellular location">
    <subcellularLocation>
        <location evidence="2">Endoplasmic reticulum membrane</location>
        <topology evidence="2">Multi-pass membrane protein</topology>
    </subcellularLocation>
</comment>
<organism evidence="16 17">
    <name type="scientific">Microvenator marinus</name>
    <dbReference type="NCBI Taxonomy" id="2600177"/>
    <lineage>
        <taxon>Bacteria</taxon>
        <taxon>Deltaproteobacteria</taxon>
        <taxon>Bradymonadales</taxon>
        <taxon>Microvenatoraceae</taxon>
        <taxon>Microvenator</taxon>
    </lineage>
</organism>
<evidence type="ECO:0000256" key="12">
    <source>
        <dbReference type="ARBA" id="ARBA00023136"/>
    </source>
</evidence>
<evidence type="ECO:0000256" key="5">
    <source>
        <dbReference type="ARBA" id="ARBA00022723"/>
    </source>
</evidence>
<evidence type="ECO:0000256" key="7">
    <source>
        <dbReference type="ARBA" id="ARBA00022832"/>
    </source>
</evidence>
<evidence type="ECO:0000256" key="6">
    <source>
        <dbReference type="ARBA" id="ARBA00022824"/>
    </source>
</evidence>
<dbReference type="OrthoDB" id="5291370at2"/>
<feature type="transmembrane region" description="Helical" evidence="14">
    <location>
        <begin position="72"/>
        <end position="95"/>
    </location>
</feature>
<feature type="domain" description="Fatty acid hydroxylase" evidence="15">
    <location>
        <begin position="11"/>
        <end position="144"/>
    </location>
</feature>
<evidence type="ECO:0000256" key="4">
    <source>
        <dbReference type="ARBA" id="ARBA00022692"/>
    </source>
</evidence>
<name>A0A5B8XU20_9DELT</name>
<evidence type="ECO:0000256" key="9">
    <source>
        <dbReference type="ARBA" id="ARBA00022989"/>
    </source>
</evidence>
<keyword evidence="13" id="KW-0275">Fatty acid biosynthesis</keyword>
<accession>A0A5B8XU20</accession>
<evidence type="ECO:0000313" key="17">
    <source>
        <dbReference type="Proteomes" id="UP000321595"/>
    </source>
</evidence>
<evidence type="ECO:0000259" key="15">
    <source>
        <dbReference type="Pfam" id="PF04116"/>
    </source>
</evidence>
<dbReference type="InterPro" id="IPR006694">
    <property type="entry name" value="Fatty_acid_hydroxylase"/>
</dbReference>
<dbReference type="PANTHER" id="PTHR12863:SF1">
    <property type="entry name" value="FATTY ACID 2-HYDROXYLASE"/>
    <property type="match status" value="1"/>
</dbReference>
<evidence type="ECO:0000256" key="11">
    <source>
        <dbReference type="ARBA" id="ARBA00023098"/>
    </source>
</evidence>
<evidence type="ECO:0000256" key="1">
    <source>
        <dbReference type="ARBA" id="ARBA00001947"/>
    </source>
</evidence>
<dbReference type="EMBL" id="CP042467">
    <property type="protein sequence ID" value="QED28408.1"/>
    <property type="molecule type" value="Genomic_DNA"/>
</dbReference>
<sequence>MSIFGLLLGFLAGATAWTLTEYGLHRGYGHKGGSKNPFTVEHLAHHTDIMYFAPGWKKFGAAFLVLGITGPLLYLATGIYGIAASLGFALTYLTYEFIHKRLHTHGPKTRYGRWARRHHLYHHYKRPNLNHGVTTPIWDAVFGTLEVPPKIVVPRKKALPWMLNEEGEMRAEYAEDFELHSPRVAN</sequence>
<keyword evidence="17" id="KW-1185">Reference proteome</keyword>
<evidence type="ECO:0000256" key="13">
    <source>
        <dbReference type="ARBA" id="ARBA00023160"/>
    </source>
</evidence>
<dbReference type="GO" id="GO:0005506">
    <property type="term" value="F:iron ion binding"/>
    <property type="evidence" value="ECO:0007669"/>
    <property type="project" value="InterPro"/>
</dbReference>
<evidence type="ECO:0000313" key="16">
    <source>
        <dbReference type="EMBL" id="QED28408.1"/>
    </source>
</evidence>
<comment type="cofactor">
    <cofactor evidence="1">
        <name>Zn(2+)</name>
        <dbReference type="ChEBI" id="CHEBI:29105"/>
    </cofactor>
</comment>
<proteinExistence type="predicted"/>
<reference evidence="16 17" key="1">
    <citation type="submission" date="2019-08" db="EMBL/GenBank/DDBJ databases">
        <authorList>
            <person name="Liang Q."/>
        </authorList>
    </citation>
    <scope>NUCLEOTIDE SEQUENCE [LARGE SCALE GENOMIC DNA]</scope>
    <source>
        <strain evidence="16 17">V1718</strain>
    </source>
</reference>
<dbReference type="PANTHER" id="PTHR12863">
    <property type="entry name" value="FATTY ACID HYDROXYLASE"/>
    <property type="match status" value="1"/>
</dbReference>
<evidence type="ECO:0000256" key="14">
    <source>
        <dbReference type="SAM" id="Phobius"/>
    </source>
</evidence>
<dbReference type="InterPro" id="IPR014430">
    <property type="entry name" value="Scs7"/>
</dbReference>
<evidence type="ECO:0000256" key="2">
    <source>
        <dbReference type="ARBA" id="ARBA00004477"/>
    </source>
</evidence>
<dbReference type="Proteomes" id="UP000321595">
    <property type="component" value="Chromosome"/>
</dbReference>
<evidence type="ECO:0000256" key="10">
    <source>
        <dbReference type="ARBA" id="ARBA00023002"/>
    </source>
</evidence>
<keyword evidence="3" id="KW-0444">Lipid biosynthesis</keyword>
<dbReference type="RefSeq" id="WP_146960807.1">
    <property type="nucleotide sequence ID" value="NZ_CP042467.1"/>
</dbReference>
<keyword evidence="4 14" id="KW-0812">Transmembrane</keyword>
<keyword evidence="12 14" id="KW-0472">Membrane</keyword>
<dbReference type="GO" id="GO:0080132">
    <property type="term" value="F:fatty acid 2-hydroxylase activity"/>
    <property type="evidence" value="ECO:0007669"/>
    <property type="project" value="InterPro"/>
</dbReference>
<keyword evidence="9 14" id="KW-1133">Transmembrane helix</keyword>
<keyword evidence="10" id="KW-0560">Oxidoreductase</keyword>
<keyword evidence="8" id="KW-0862">Zinc</keyword>
<keyword evidence="7" id="KW-0276">Fatty acid metabolism</keyword>
<dbReference type="GO" id="GO:0006633">
    <property type="term" value="P:fatty acid biosynthetic process"/>
    <property type="evidence" value="ECO:0007669"/>
    <property type="project" value="UniProtKB-KW"/>
</dbReference>
<keyword evidence="5" id="KW-0479">Metal-binding</keyword>
<dbReference type="AlphaFoldDB" id="A0A5B8XU20"/>
<keyword evidence="6" id="KW-0256">Endoplasmic reticulum</keyword>
<dbReference type="KEGG" id="bbae:FRD01_14430"/>
<gene>
    <name evidence="16" type="ORF">FRD01_14430</name>
</gene>